<proteinExistence type="predicted"/>
<organism evidence="1 2">
    <name type="scientific">Puccinia graminis f. sp. tritici</name>
    <dbReference type="NCBI Taxonomy" id="56615"/>
    <lineage>
        <taxon>Eukaryota</taxon>
        <taxon>Fungi</taxon>
        <taxon>Dikarya</taxon>
        <taxon>Basidiomycota</taxon>
        <taxon>Pucciniomycotina</taxon>
        <taxon>Pucciniomycetes</taxon>
        <taxon>Pucciniales</taxon>
        <taxon>Pucciniaceae</taxon>
        <taxon>Puccinia</taxon>
    </lineage>
</organism>
<reference evidence="1 2" key="1">
    <citation type="submission" date="2019-05" db="EMBL/GenBank/DDBJ databases">
        <title>Emergence of the Ug99 lineage of the wheat stem rust pathogen through somatic hybridization.</title>
        <authorList>
            <person name="Li F."/>
            <person name="Upadhyaya N.M."/>
            <person name="Sperschneider J."/>
            <person name="Matny O."/>
            <person name="Nguyen-Phuc H."/>
            <person name="Mago R."/>
            <person name="Raley C."/>
            <person name="Miller M.E."/>
            <person name="Silverstein K.A.T."/>
            <person name="Henningsen E."/>
            <person name="Hirsch C.D."/>
            <person name="Visser B."/>
            <person name="Pretorius Z.A."/>
            <person name="Steffenson B.J."/>
            <person name="Schwessinger B."/>
            <person name="Dodds P.N."/>
            <person name="Figueroa M."/>
        </authorList>
    </citation>
    <scope>NUCLEOTIDE SEQUENCE [LARGE SCALE GENOMIC DNA]</scope>
    <source>
        <strain evidence="1">21-0</strain>
    </source>
</reference>
<evidence type="ECO:0000313" key="1">
    <source>
        <dbReference type="EMBL" id="KAA1115422.1"/>
    </source>
</evidence>
<dbReference type="OrthoDB" id="5399569at2759"/>
<accession>A0A5B0QQA5</accession>
<keyword evidence="2" id="KW-1185">Reference proteome</keyword>
<name>A0A5B0QQA5_PUCGR</name>
<dbReference type="EMBL" id="VSWC01000014">
    <property type="protein sequence ID" value="KAA1115422.1"/>
    <property type="molecule type" value="Genomic_DNA"/>
</dbReference>
<dbReference type="Proteomes" id="UP000324748">
    <property type="component" value="Unassembled WGS sequence"/>
</dbReference>
<gene>
    <name evidence="1" type="primary">TYR1_5</name>
    <name evidence="1" type="ORF">PGT21_036256</name>
</gene>
<protein>
    <submittedName>
        <fullName evidence="1">Prephenate dehydrogenase (NADP(+))</fullName>
    </submittedName>
</protein>
<dbReference type="AlphaFoldDB" id="A0A5B0QQA5"/>
<evidence type="ECO:0000313" key="2">
    <source>
        <dbReference type="Proteomes" id="UP000324748"/>
    </source>
</evidence>
<sequence>MNPIAKVQIDQFARSVSELFVLMTSNDDEGLSRRVYAGRDHVFGPPGSPRSPVPPMFLSEESLLEFRNRRARRGSLAPQQPSEILTLLEIVGCCHQLALAIAATLVFRLWFGLIHHLFRSPERLDKAIHAAVHNLDYRTDNSEFVLAARG</sequence>
<comment type="caution">
    <text evidence="1">The sequence shown here is derived from an EMBL/GenBank/DDBJ whole genome shotgun (WGS) entry which is preliminary data.</text>
</comment>